<proteinExistence type="predicted"/>
<reference evidence="2 3" key="1">
    <citation type="submission" date="2016-10" db="EMBL/GenBank/DDBJ databases">
        <authorList>
            <person name="de Groot N.N."/>
        </authorList>
    </citation>
    <scope>NUCLEOTIDE SEQUENCE [LARGE SCALE GENOMIC DNA]</scope>
    <source>
        <strain evidence="2 3">DSM 44993</strain>
    </source>
</reference>
<accession>A0A1H8YRJ3</accession>
<dbReference type="RefSeq" id="WP_091629011.1">
    <property type="nucleotide sequence ID" value="NZ_FOEF01000034.1"/>
</dbReference>
<feature type="chain" id="PRO_5011548512" description="SH3 domain-containing protein" evidence="1">
    <location>
        <begin position="29"/>
        <end position="114"/>
    </location>
</feature>
<dbReference type="EMBL" id="FOEF01000034">
    <property type="protein sequence ID" value="SEP53998.1"/>
    <property type="molecule type" value="Genomic_DNA"/>
</dbReference>
<dbReference type="STRING" id="394193.SAMN04489732_13453"/>
<evidence type="ECO:0000256" key="1">
    <source>
        <dbReference type="SAM" id="SignalP"/>
    </source>
</evidence>
<protein>
    <recommendedName>
        <fullName evidence="4">SH3 domain-containing protein</fullName>
    </recommendedName>
</protein>
<evidence type="ECO:0000313" key="3">
    <source>
        <dbReference type="Proteomes" id="UP000198582"/>
    </source>
</evidence>
<dbReference type="AlphaFoldDB" id="A0A1H8YRJ3"/>
<sequence length="114" mass="11802">MHLAWSIGTGLALSVGTLSLAAAGPAEASDTPATVASVACRGFNYETVIGDGDDDVRIRTSPNTGAGVVGYAYRSNTLCWDGPPRNGFSYGSVYGPSGLRGTGWVSRTYLRPDV</sequence>
<keyword evidence="3" id="KW-1185">Reference proteome</keyword>
<dbReference type="Proteomes" id="UP000198582">
    <property type="component" value="Unassembled WGS sequence"/>
</dbReference>
<evidence type="ECO:0008006" key="4">
    <source>
        <dbReference type="Google" id="ProtNLM"/>
    </source>
</evidence>
<organism evidence="2 3">
    <name type="scientific">Amycolatopsis saalfeldensis</name>
    <dbReference type="NCBI Taxonomy" id="394193"/>
    <lineage>
        <taxon>Bacteria</taxon>
        <taxon>Bacillati</taxon>
        <taxon>Actinomycetota</taxon>
        <taxon>Actinomycetes</taxon>
        <taxon>Pseudonocardiales</taxon>
        <taxon>Pseudonocardiaceae</taxon>
        <taxon>Amycolatopsis</taxon>
    </lineage>
</organism>
<keyword evidence="1" id="KW-0732">Signal</keyword>
<name>A0A1H8YRJ3_9PSEU</name>
<evidence type="ECO:0000313" key="2">
    <source>
        <dbReference type="EMBL" id="SEP53998.1"/>
    </source>
</evidence>
<feature type="signal peptide" evidence="1">
    <location>
        <begin position="1"/>
        <end position="28"/>
    </location>
</feature>
<gene>
    <name evidence="2" type="ORF">SAMN04489732_13453</name>
</gene>